<organism evidence="1 2">
    <name type="scientific">Blautia intestinalis</name>
    <dbReference type="NCBI Taxonomy" id="2763028"/>
    <lineage>
        <taxon>Bacteria</taxon>
        <taxon>Bacillati</taxon>
        <taxon>Bacillota</taxon>
        <taxon>Clostridia</taxon>
        <taxon>Lachnospirales</taxon>
        <taxon>Lachnospiraceae</taxon>
        <taxon>Blautia</taxon>
    </lineage>
</organism>
<protein>
    <submittedName>
        <fullName evidence="1">Uncharacterized protein</fullName>
    </submittedName>
</protein>
<name>A0ABR7HZ52_9FIRM</name>
<dbReference type="Proteomes" id="UP000633936">
    <property type="component" value="Unassembled WGS sequence"/>
</dbReference>
<gene>
    <name evidence="1" type="ORF">H8Z79_03455</name>
</gene>
<accession>A0ABR7HZ52</accession>
<dbReference type="RefSeq" id="WP_187002691.1">
    <property type="nucleotide sequence ID" value="NZ_JACOQE010000001.1"/>
</dbReference>
<reference evidence="1 2" key="1">
    <citation type="submission" date="2020-08" db="EMBL/GenBank/DDBJ databases">
        <title>Genome public.</title>
        <authorList>
            <person name="Liu C."/>
            <person name="Sun Q."/>
        </authorList>
    </citation>
    <scope>NUCLEOTIDE SEQUENCE [LARGE SCALE GENOMIC DNA]</scope>
    <source>
        <strain evidence="1 2">27-44</strain>
    </source>
</reference>
<comment type="caution">
    <text evidence="1">The sequence shown here is derived from an EMBL/GenBank/DDBJ whole genome shotgun (WGS) entry which is preliminary data.</text>
</comment>
<dbReference type="EMBL" id="JACOQE010000001">
    <property type="protein sequence ID" value="MBC5739528.1"/>
    <property type="molecule type" value="Genomic_DNA"/>
</dbReference>
<evidence type="ECO:0000313" key="1">
    <source>
        <dbReference type="EMBL" id="MBC5739528.1"/>
    </source>
</evidence>
<sequence length="55" mass="6588">MENKTCKTCRDNDDGLCDRKGILIEDDDTCDHHRKNWKDAMLKQFFRNDERSGIR</sequence>
<evidence type="ECO:0000313" key="2">
    <source>
        <dbReference type="Proteomes" id="UP000633936"/>
    </source>
</evidence>
<proteinExistence type="predicted"/>
<keyword evidence="2" id="KW-1185">Reference proteome</keyword>